<reference evidence="3" key="1">
    <citation type="submission" date="2017-09" db="EMBL/GenBank/DDBJ databases">
        <authorList>
            <person name="Varghese N."/>
            <person name="Submissions S."/>
        </authorList>
    </citation>
    <scope>NUCLEOTIDE SEQUENCE [LARGE SCALE GENOMIC DNA]</scope>
    <source>
        <strain evidence="3">DSM 25885</strain>
    </source>
</reference>
<gene>
    <name evidence="2" type="ORF">SAMN06265377_3530</name>
</gene>
<accession>A0A285MX59</accession>
<keyword evidence="1" id="KW-0732">Signal</keyword>
<feature type="chain" id="PRO_5012153960" description="Lipocalin-like domain-containing protein" evidence="1">
    <location>
        <begin position="21"/>
        <end position="136"/>
    </location>
</feature>
<organism evidence="2 3">
    <name type="scientific">Flagellimonas pacifica</name>
    <dbReference type="NCBI Taxonomy" id="1247520"/>
    <lineage>
        <taxon>Bacteria</taxon>
        <taxon>Pseudomonadati</taxon>
        <taxon>Bacteroidota</taxon>
        <taxon>Flavobacteriia</taxon>
        <taxon>Flavobacteriales</taxon>
        <taxon>Flavobacteriaceae</taxon>
        <taxon>Flagellimonas</taxon>
    </lineage>
</organism>
<protein>
    <recommendedName>
        <fullName evidence="4">Lipocalin-like domain-containing protein</fullName>
    </recommendedName>
</protein>
<dbReference type="EMBL" id="OBEH01000006">
    <property type="protein sequence ID" value="SNZ01688.1"/>
    <property type="molecule type" value="Genomic_DNA"/>
</dbReference>
<dbReference type="AlphaFoldDB" id="A0A285MX59"/>
<evidence type="ECO:0008006" key="4">
    <source>
        <dbReference type="Google" id="ProtNLM"/>
    </source>
</evidence>
<dbReference type="RefSeq" id="WP_097047118.1">
    <property type="nucleotide sequence ID" value="NZ_OBEH01000006.1"/>
</dbReference>
<keyword evidence="3" id="KW-1185">Reference proteome</keyword>
<evidence type="ECO:0000256" key="1">
    <source>
        <dbReference type="SAM" id="SignalP"/>
    </source>
</evidence>
<dbReference type="OrthoDB" id="9830686at2"/>
<evidence type="ECO:0000313" key="2">
    <source>
        <dbReference type="EMBL" id="SNZ01688.1"/>
    </source>
</evidence>
<evidence type="ECO:0000313" key="3">
    <source>
        <dbReference type="Proteomes" id="UP000219048"/>
    </source>
</evidence>
<proteinExistence type="predicted"/>
<sequence>MLKKLTLLLFLLIVASCADKSEKHPIYGDWNVRYMYVNGEDFVGYYDNEVVYFSKLATFTKNGQLIVFLDDENKEVIKADFELNTNLDSIKFKSGLKNLNGTFKVNLSDDKGSVVMKLQSDNGKMHFKRINASINM</sequence>
<name>A0A285MX59_9FLAO</name>
<dbReference type="PROSITE" id="PS51257">
    <property type="entry name" value="PROKAR_LIPOPROTEIN"/>
    <property type="match status" value="1"/>
</dbReference>
<dbReference type="Proteomes" id="UP000219048">
    <property type="component" value="Unassembled WGS sequence"/>
</dbReference>
<feature type="signal peptide" evidence="1">
    <location>
        <begin position="1"/>
        <end position="20"/>
    </location>
</feature>